<keyword evidence="2" id="KW-0808">Transferase</keyword>
<dbReference type="PATRIC" id="fig|1603606.3.peg.2595"/>
<dbReference type="PANTHER" id="PTHR44591:SF3">
    <property type="entry name" value="RESPONSE REGULATORY DOMAIN-CONTAINING PROTEIN"/>
    <property type="match status" value="1"/>
</dbReference>
<dbReference type="PANTHER" id="PTHR44591">
    <property type="entry name" value="STRESS RESPONSE REGULATOR PROTEIN 1"/>
    <property type="match status" value="1"/>
</dbReference>
<evidence type="ECO:0000256" key="3">
    <source>
        <dbReference type="ARBA" id="ARBA00022777"/>
    </source>
</evidence>
<keyword evidence="7" id="KW-1185">Reference proteome</keyword>
<dbReference type="STRING" id="1603606.DSOUD_2393"/>
<dbReference type="SMART" id="SM00065">
    <property type="entry name" value="GAF"/>
    <property type="match status" value="1"/>
</dbReference>
<dbReference type="AlphaFoldDB" id="A0A0M4CXW0"/>
<reference evidence="6 7" key="1">
    <citation type="submission" date="2015-07" db="EMBL/GenBank/DDBJ databases">
        <title>Isolation and Genomic Characterization of a Novel Halophilic Metal-Reducing Deltaproteobacterium from the Deep Subsurface.</title>
        <authorList>
            <person name="Badalamenti J.P."/>
            <person name="Summers Z.M."/>
            <person name="Gralnick J.A."/>
            <person name="Bond D.R."/>
        </authorList>
    </citation>
    <scope>NUCLEOTIDE SEQUENCE [LARGE SCALE GENOMIC DNA]</scope>
    <source>
        <strain evidence="6 7">WTL</strain>
    </source>
</reference>
<evidence type="ECO:0000313" key="7">
    <source>
        <dbReference type="Proteomes" id="UP000057158"/>
    </source>
</evidence>
<dbReference type="SUPFAM" id="SSF52172">
    <property type="entry name" value="CheY-like"/>
    <property type="match status" value="1"/>
</dbReference>
<comment type="caution">
    <text evidence="4">Lacks conserved residue(s) required for the propagation of feature annotation.</text>
</comment>
<dbReference type="Pfam" id="PF13185">
    <property type="entry name" value="GAF_2"/>
    <property type="match status" value="1"/>
</dbReference>
<dbReference type="Gene3D" id="3.40.50.2300">
    <property type="match status" value="1"/>
</dbReference>
<dbReference type="EMBL" id="CP010802">
    <property type="protein sequence ID" value="ALC17154.1"/>
    <property type="molecule type" value="Genomic_DNA"/>
</dbReference>
<evidence type="ECO:0000313" key="6">
    <source>
        <dbReference type="EMBL" id="ALC17154.1"/>
    </source>
</evidence>
<dbReference type="PROSITE" id="PS50110">
    <property type="entry name" value="RESPONSE_REGULATORY"/>
    <property type="match status" value="1"/>
</dbReference>
<dbReference type="CDD" id="cd00156">
    <property type="entry name" value="REC"/>
    <property type="match status" value="1"/>
</dbReference>
<dbReference type="OrthoDB" id="5392916at2"/>
<dbReference type="InterPro" id="IPR001789">
    <property type="entry name" value="Sig_transdc_resp-reg_receiver"/>
</dbReference>
<dbReference type="RefSeq" id="WP_082351246.1">
    <property type="nucleotide sequence ID" value="NZ_CP010802.1"/>
</dbReference>
<gene>
    <name evidence="6" type="ORF">DSOUD_2393</name>
</gene>
<dbReference type="GO" id="GO:0000160">
    <property type="term" value="P:phosphorelay signal transduction system"/>
    <property type="evidence" value="ECO:0007669"/>
    <property type="project" value="InterPro"/>
</dbReference>
<name>A0A0M4CXW0_9BACT</name>
<dbReference type="Proteomes" id="UP000057158">
    <property type="component" value="Chromosome"/>
</dbReference>
<sequence length="326" mass="35591">MVSQQILVVDHAKDRRDHLRRLLTDRGIETLEASSCEEGLAIVAAVPVNLVLTETELPAKSGLYLLKKIKEHRPDVEVILITHNASSYNVLQALRNGAYDFIVRPIDTGEILYNALDRVFSHIQLRHDNAALIAELEKNNLALTRNLKMMKALNDSIERLATAIDIEDLFMELLTSAVDEVQARRGFLALFDRATGRLALKVSQGIPIALCRQYAGGLPEGLTTEIARQGKPVLVAGNLPEHLDALAGSTEKNGLLELPGLLAAPLLLKKRVVGIVVLSGHGSSQRFGEQELHFLIQLSHHAALALEKAGIIHNLKRGKSQPSAGA</sequence>
<dbReference type="Gene3D" id="3.30.450.40">
    <property type="match status" value="1"/>
</dbReference>
<organism evidence="6 7">
    <name type="scientific">Desulfuromonas soudanensis</name>
    <dbReference type="NCBI Taxonomy" id="1603606"/>
    <lineage>
        <taxon>Bacteria</taxon>
        <taxon>Pseudomonadati</taxon>
        <taxon>Thermodesulfobacteriota</taxon>
        <taxon>Desulfuromonadia</taxon>
        <taxon>Desulfuromonadales</taxon>
        <taxon>Desulfuromonadaceae</taxon>
        <taxon>Desulfuromonas</taxon>
    </lineage>
</organism>
<dbReference type="InterPro" id="IPR003018">
    <property type="entry name" value="GAF"/>
</dbReference>
<dbReference type="SMART" id="SM00448">
    <property type="entry name" value="REC"/>
    <property type="match status" value="1"/>
</dbReference>
<dbReference type="SUPFAM" id="SSF55781">
    <property type="entry name" value="GAF domain-like"/>
    <property type="match status" value="1"/>
</dbReference>
<evidence type="ECO:0000256" key="4">
    <source>
        <dbReference type="PROSITE-ProRule" id="PRU00169"/>
    </source>
</evidence>
<evidence type="ECO:0000256" key="1">
    <source>
        <dbReference type="ARBA" id="ARBA00022553"/>
    </source>
</evidence>
<dbReference type="KEGG" id="des:DSOUD_2393"/>
<dbReference type="InterPro" id="IPR011006">
    <property type="entry name" value="CheY-like_superfamily"/>
</dbReference>
<evidence type="ECO:0000256" key="2">
    <source>
        <dbReference type="ARBA" id="ARBA00022679"/>
    </source>
</evidence>
<keyword evidence="1" id="KW-0597">Phosphoprotein</keyword>
<dbReference type="InterPro" id="IPR050595">
    <property type="entry name" value="Bact_response_regulator"/>
</dbReference>
<feature type="domain" description="Response regulatory" evidence="5">
    <location>
        <begin position="5"/>
        <end position="119"/>
    </location>
</feature>
<accession>A0A0M4CXW0</accession>
<proteinExistence type="predicted"/>
<protein>
    <recommendedName>
        <fullName evidence="5">Response regulatory domain-containing protein</fullName>
    </recommendedName>
</protein>
<dbReference type="InterPro" id="IPR029016">
    <property type="entry name" value="GAF-like_dom_sf"/>
</dbReference>
<dbReference type="Pfam" id="PF00072">
    <property type="entry name" value="Response_reg"/>
    <property type="match status" value="1"/>
</dbReference>
<keyword evidence="3" id="KW-0418">Kinase</keyword>
<dbReference type="GO" id="GO:0016301">
    <property type="term" value="F:kinase activity"/>
    <property type="evidence" value="ECO:0007669"/>
    <property type="project" value="UniProtKB-KW"/>
</dbReference>
<evidence type="ECO:0000259" key="5">
    <source>
        <dbReference type="PROSITE" id="PS50110"/>
    </source>
</evidence>